<dbReference type="PANTHER" id="PTHR46211:SF1">
    <property type="entry name" value="GLYCEROPHOSPHODIESTER PHOSPHODIESTERASE, CYTOPLASMIC"/>
    <property type="match status" value="1"/>
</dbReference>
<organism evidence="3 4">
    <name type="scientific">Salinicola rhizosphaerae</name>
    <dbReference type="NCBI Taxonomy" id="1443141"/>
    <lineage>
        <taxon>Bacteria</taxon>
        <taxon>Pseudomonadati</taxon>
        <taxon>Pseudomonadota</taxon>
        <taxon>Gammaproteobacteria</taxon>
        <taxon>Oceanospirillales</taxon>
        <taxon>Halomonadaceae</taxon>
        <taxon>Salinicola</taxon>
    </lineage>
</organism>
<gene>
    <name evidence="3" type="ORF">GCM10009038_27080</name>
</gene>
<dbReference type="PANTHER" id="PTHR46211">
    <property type="entry name" value="GLYCEROPHOSPHORYL DIESTER PHOSPHODIESTERASE"/>
    <property type="match status" value="1"/>
</dbReference>
<dbReference type="RefSeq" id="WP_189445256.1">
    <property type="nucleotide sequence ID" value="NZ_BMZI01000006.1"/>
</dbReference>
<accession>A0ABQ3E9H3</accession>
<comment type="caution">
    <text evidence="3">The sequence shown here is derived from an EMBL/GenBank/DDBJ whole genome shotgun (WGS) entry which is preliminary data.</text>
</comment>
<keyword evidence="4" id="KW-1185">Reference proteome</keyword>
<protein>
    <submittedName>
        <fullName evidence="3">Glycerophosphoryl diester phosphodiesterase</fullName>
    </submittedName>
</protein>
<reference evidence="4" key="1">
    <citation type="journal article" date="2019" name="Int. J. Syst. Evol. Microbiol.">
        <title>The Global Catalogue of Microorganisms (GCM) 10K type strain sequencing project: providing services to taxonomists for standard genome sequencing and annotation.</title>
        <authorList>
            <consortium name="The Broad Institute Genomics Platform"/>
            <consortium name="The Broad Institute Genome Sequencing Center for Infectious Disease"/>
            <person name="Wu L."/>
            <person name="Ma J."/>
        </authorList>
    </citation>
    <scope>NUCLEOTIDE SEQUENCE [LARGE SCALE GENOMIC DNA]</scope>
    <source>
        <strain evidence="4">KCTC 32998</strain>
    </source>
</reference>
<name>A0ABQ3E9H3_9GAMM</name>
<dbReference type="Proteomes" id="UP000646745">
    <property type="component" value="Unassembled WGS sequence"/>
</dbReference>
<dbReference type="CDD" id="cd08562">
    <property type="entry name" value="GDPD_EcUgpQ_like"/>
    <property type="match status" value="1"/>
</dbReference>
<dbReference type="EMBL" id="BMZI01000006">
    <property type="protein sequence ID" value="GHB26990.1"/>
    <property type="molecule type" value="Genomic_DNA"/>
</dbReference>
<evidence type="ECO:0000313" key="3">
    <source>
        <dbReference type="EMBL" id="GHB26990.1"/>
    </source>
</evidence>
<dbReference type="InterPro" id="IPR017946">
    <property type="entry name" value="PLC-like_Pdiesterase_TIM-brl"/>
</dbReference>
<evidence type="ECO:0000259" key="2">
    <source>
        <dbReference type="PROSITE" id="PS51704"/>
    </source>
</evidence>
<dbReference type="PROSITE" id="PS51704">
    <property type="entry name" value="GP_PDE"/>
    <property type="match status" value="1"/>
</dbReference>
<dbReference type="InterPro" id="IPR030395">
    <property type="entry name" value="GP_PDE_dom"/>
</dbReference>
<dbReference type="Pfam" id="PF03009">
    <property type="entry name" value="GDPD"/>
    <property type="match status" value="1"/>
</dbReference>
<evidence type="ECO:0000256" key="1">
    <source>
        <dbReference type="SAM" id="MobiDB-lite"/>
    </source>
</evidence>
<dbReference type="SUPFAM" id="SSF51695">
    <property type="entry name" value="PLC-like phosphodiesterases"/>
    <property type="match status" value="1"/>
</dbReference>
<sequence>MTQGPTSQPETSDNAAPRRDNSADPRCDSSAPPRYIAHRGLSARAPENTLAAVQAAHDAGCEWVELDVQLLGDGTPVIWHDAGIKRCSDGRGKLFKLDAASAATLDVGSWFGDQYRGERMATLEAMLTLIQRLGMGLNLELKVSRGRNAIELVKAALPPTLEALPPERLIVSSFDRHALTAARALESDPERLRLGVLDDKAPKRWWQETERLSAYSLHLDWRKLKIKRAREIADESIKLFCYTANDPVTFEKLWDWGVDGVISDDPTRFVMHAAEQRSRA</sequence>
<feature type="compositionally biased region" description="Polar residues" evidence="1">
    <location>
        <begin position="1"/>
        <end position="14"/>
    </location>
</feature>
<dbReference type="Gene3D" id="3.20.20.190">
    <property type="entry name" value="Phosphatidylinositol (PI) phosphodiesterase"/>
    <property type="match status" value="1"/>
</dbReference>
<evidence type="ECO:0000313" key="4">
    <source>
        <dbReference type="Proteomes" id="UP000646745"/>
    </source>
</evidence>
<feature type="compositionally biased region" description="Basic and acidic residues" evidence="1">
    <location>
        <begin position="16"/>
        <end position="27"/>
    </location>
</feature>
<feature type="region of interest" description="Disordered" evidence="1">
    <location>
        <begin position="1"/>
        <end position="34"/>
    </location>
</feature>
<proteinExistence type="predicted"/>
<feature type="domain" description="GP-PDE" evidence="2">
    <location>
        <begin position="33"/>
        <end position="273"/>
    </location>
</feature>